<gene>
    <name evidence="9" type="ORF">H8S65_00055</name>
</gene>
<keyword evidence="3" id="KW-0548">Nucleotidyltransferase</keyword>
<feature type="domain" description="Polymerase beta nucleotidyltransferase" evidence="8">
    <location>
        <begin position="11"/>
        <end position="98"/>
    </location>
</feature>
<proteinExistence type="predicted"/>
<evidence type="ECO:0000256" key="7">
    <source>
        <dbReference type="ARBA" id="ARBA00022842"/>
    </source>
</evidence>
<evidence type="ECO:0000259" key="8">
    <source>
        <dbReference type="Pfam" id="PF18765"/>
    </source>
</evidence>
<dbReference type="PANTHER" id="PTHR33571:SF12">
    <property type="entry name" value="BSL3053 PROTEIN"/>
    <property type="match status" value="1"/>
</dbReference>
<dbReference type="EMBL" id="JACOOJ010000001">
    <property type="protein sequence ID" value="MBC5631174.1"/>
    <property type="molecule type" value="Genomic_DNA"/>
</dbReference>
<sequence length="100" mass="11679">MDFFNNYLPGIIALCKKHKVKKLFAFGSVLTNRFNDKSDIDLVVDFENVLLEEYADNYFDLKDSLSSILHREIDLLEEQAIRNPILRKNIDSSKLIIFEP</sequence>
<evidence type="ECO:0000313" key="9">
    <source>
        <dbReference type="EMBL" id="MBC5631174.1"/>
    </source>
</evidence>
<dbReference type="InterPro" id="IPR041633">
    <property type="entry name" value="Polbeta"/>
</dbReference>
<dbReference type="Proteomes" id="UP000651475">
    <property type="component" value="Unassembled WGS sequence"/>
</dbReference>
<evidence type="ECO:0000256" key="4">
    <source>
        <dbReference type="ARBA" id="ARBA00022723"/>
    </source>
</evidence>
<dbReference type="CDD" id="cd05403">
    <property type="entry name" value="NT_KNTase_like"/>
    <property type="match status" value="1"/>
</dbReference>
<dbReference type="SUPFAM" id="SSF81301">
    <property type="entry name" value="Nucleotidyltransferase"/>
    <property type="match status" value="1"/>
</dbReference>
<keyword evidence="4" id="KW-0479">Metal-binding</keyword>
<dbReference type="Gene3D" id="3.30.460.10">
    <property type="entry name" value="Beta Polymerase, domain 2"/>
    <property type="match status" value="1"/>
</dbReference>
<comment type="cofactor">
    <cofactor evidence="1">
        <name>Mg(2+)</name>
        <dbReference type="ChEBI" id="CHEBI:18420"/>
    </cofactor>
</comment>
<keyword evidence="6" id="KW-0067">ATP-binding</keyword>
<evidence type="ECO:0000256" key="1">
    <source>
        <dbReference type="ARBA" id="ARBA00001946"/>
    </source>
</evidence>
<evidence type="ECO:0000256" key="2">
    <source>
        <dbReference type="ARBA" id="ARBA00022679"/>
    </source>
</evidence>
<dbReference type="Pfam" id="PF18765">
    <property type="entry name" value="Polbeta"/>
    <property type="match status" value="1"/>
</dbReference>
<comment type="caution">
    <text evidence="9">The sequence shown here is derived from an EMBL/GenBank/DDBJ whole genome shotgun (WGS) entry which is preliminary data.</text>
</comment>
<keyword evidence="5" id="KW-0547">Nucleotide-binding</keyword>
<accession>A0ABR7DIE4</accession>
<reference evidence="9 10" key="1">
    <citation type="submission" date="2020-08" db="EMBL/GenBank/DDBJ databases">
        <title>Genome public.</title>
        <authorList>
            <person name="Liu C."/>
            <person name="Sun Q."/>
        </authorList>
    </citation>
    <scope>NUCLEOTIDE SEQUENCE [LARGE SCALE GENOMIC DNA]</scope>
    <source>
        <strain evidence="9 10">NSJ-79</strain>
    </source>
</reference>
<dbReference type="InterPro" id="IPR043519">
    <property type="entry name" value="NT_sf"/>
</dbReference>
<evidence type="ECO:0000256" key="5">
    <source>
        <dbReference type="ARBA" id="ARBA00022741"/>
    </source>
</evidence>
<evidence type="ECO:0000313" key="10">
    <source>
        <dbReference type="Proteomes" id="UP000651475"/>
    </source>
</evidence>
<keyword evidence="7" id="KW-0460">Magnesium</keyword>
<keyword evidence="2" id="KW-0808">Transferase</keyword>
<evidence type="ECO:0000256" key="6">
    <source>
        <dbReference type="ARBA" id="ARBA00022840"/>
    </source>
</evidence>
<dbReference type="InterPro" id="IPR052038">
    <property type="entry name" value="Type-VII_TA_antitoxin"/>
</dbReference>
<keyword evidence="10" id="KW-1185">Reference proteome</keyword>
<protein>
    <submittedName>
        <fullName evidence="9">Nucleotidyltransferase domain-containing protein</fullName>
    </submittedName>
</protein>
<dbReference type="RefSeq" id="WP_186927925.1">
    <property type="nucleotide sequence ID" value="NZ_JACOOJ010000001.1"/>
</dbReference>
<dbReference type="PANTHER" id="PTHR33571">
    <property type="entry name" value="SSL8005 PROTEIN"/>
    <property type="match status" value="1"/>
</dbReference>
<organism evidence="9 10">
    <name type="scientific">Parabacteroides hominis</name>
    <dbReference type="NCBI Taxonomy" id="2763057"/>
    <lineage>
        <taxon>Bacteria</taxon>
        <taxon>Pseudomonadati</taxon>
        <taxon>Bacteroidota</taxon>
        <taxon>Bacteroidia</taxon>
        <taxon>Bacteroidales</taxon>
        <taxon>Tannerellaceae</taxon>
        <taxon>Parabacteroides</taxon>
    </lineage>
</organism>
<evidence type="ECO:0000256" key="3">
    <source>
        <dbReference type="ARBA" id="ARBA00022695"/>
    </source>
</evidence>
<name>A0ABR7DIE4_9BACT</name>